<dbReference type="EMBL" id="GBRH01239701">
    <property type="protein sequence ID" value="JAD58194.1"/>
    <property type="molecule type" value="Transcribed_RNA"/>
</dbReference>
<name>A0A0A9B2I8_ARUDO</name>
<reference evidence="1" key="1">
    <citation type="submission" date="2014-09" db="EMBL/GenBank/DDBJ databases">
        <authorList>
            <person name="Magalhaes I.L.F."/>
            <person name="Oliveira U."/>
            <person name="Santos F.R."/>
            <person name="Vidigal T.H.D.A."/>
            <person name="Brescovit A.D."/>
            <person name="Santos A.J."/>
        </authorList>
    </citation>
    <scope>NUCLEOTIDE SEQUENCE</scope>
    <source>
        <tissue evidence="1">Shoot tissue taken approximately 20 cm above the soil surface</tissue>
    </source>
</reference>
<evidence type="ECO:0000313" key="1">
    <source>
        <dbReference type="EMBL" id="JAD58194.1"/>
    </source>
</evidence>
<accession>A0A0A9B2I8</accession>
<reference evidence="1" key="2">
    <citation type="journal article" date="2015" name="Data Brief">
        <title>Shoot transcriptome of the giant reed, Arundo donax.</title>
        <authorList>
            <person name="Barrero R.A."/>
            <person name="Guerrero F.D."/>
            <person name="Moolhuijzen P."/>
            <person name="Goolsby J.A."/>
            <person name="Tidwell J."/>
            <person name="Bellgard S.E."/>
            <person name="Bellgard M.I."/>
        </authorList>
    </citation>
    <scope>NUCLEOTIDE SEQUENCE</scope>
    <source>
        <tissue evidence="1">Shoot tissue taken approximately 20 cm above the soil surface</tissue>
    </source>
</reference>
<organism evidence="1">
    <name type="scientific">Arundo donax</name>
    <name type="common">Giant reed</name>
    <name type="synonym">Donax arundinaceus</name>
    <dbReference type="NCBI Taxonomy" id="35708"/>
    <lineage>
        <taxon>Eukaryota</taxon>
        <taxon>Viridiplantae</taxon>
        <taxon>Streptophyta</taxon>
        <taxon>Embryophyta</taxon>
        <taxon>Tracheophyta</taxon>
        <taxon>Spermatophyta</taxon>
        <taxon>Magnoliopsida</taxon>
        <taxon>Liliopsida</taxon>
        <taxon>Poales</taxon>
        <taxon>Poaceae</taxon>
        <taxon>PACMAD clade</taxon>
        <taxon>Arundinoideae</taxon>
        <taxon>Arundineae</taxon>
        <taxon>Arundo</taxon>
    </lineage>
</organism>
<protein>
    <submittedName>
        <fullName evidence="1">Uncharacterized protein</fullName>
    </submittedName>
</protein>
<sequence>MPCANLRDKSDHFLKQSNYKFQIK</sequence>
<proteinExistence type="predicted"/>
<dbReference type="AlphaFoldDB" id="A0A0A9B2I8"/>